<reference evidence="2" key="1">
    <citation type="submission" date="2023-03" db="EMBL/GenBank/DDBJ databases">
        <title>Massive genome expansion in bonnet fungi (Mycena s.s.) driven by repeated elements and novel gene families across ecological guilds.</title>
        <authorList>
            <consortium name="Lawrence Berkeley National Laboratory"/>
            <person name="Harder C.B."/>
            <person name="Miyauchi S."/>
            <person name="Viragh M."/>
            <person name="Kuo A."/>
            <person name="Thoen E."/>
            <person name="Andreopoulos B."/>
            <person name="Lu D."/>
            <person name="Skrede I."/>
            <person name="Drula E."/>
            <person name="Henrissat B."/>
            <person name="Morin E."/>
            <person name="Kohler A."/>
            <person name="Barry K."/>
            <person name="LaButti K."/>
            <person name="Morin E."/>
            <person name="Salamov A."/>
            <person name="Lipzen A."/>
            <person name="Mereny Z."/>
            <person name="Hegedus B."/>
            <person name="Baldrian P."/>
            <person name="Stursova M."/>
            <person name="Weitz H."/>
            <person name="Taylor A."/>
            <person name="Grigoriev I.V."/>
            <person name="Nagy L.G."/>
            <person name="Martin F."/>
            <person name="Kauserud H."/>
        </authorList>
    </citation>
    <scope>NUCLEOTIDE SEQUENCE</scope>
    <source>
        <strain evidence="2">9144</strain>
    </source>
</reference>
<feature type="compositionally biased region" description="Pro residues" evidence="1">
    <location>
        <begin position="357"/>
        <end position="366"/>
    </location>
</feature>
<feature type="compositionally biased region" description="Low complexity" evidence="1">
    <location>
        <begin position="462"/>
        <end position="481"/>
    </location>
</feature>
<gene>
    <name evidence="2" type="ORF">GGX14DRAFT_418488</name>
</gene>
<evidence type="ECO:0000256" key="1">
    <source>
        <dbReference type="SAM" id="MobiDB-lite"/>
    </source>
</evidence>
<protein>
    <submittedName>
        <fullName evidence="2">Uncharacterized protein</fullName>
    </submittedName>
</protein>
<feature type="region of interest" description="Disordered" evidence="1">
    <location>
        <begin position="326"/>
        <end position="553"/>
    </location>
</feature>
<dbReference type="AlphaFoldDB" id="A0AAD6YRP3"/>
<comment type="caution">
    <text evidence="2">The sequence shown here is derived from an EMBL/GenBank/DDBJ whole genome shotgun (WGS) entry which is preliminary data.</text>
</comment>
<evidence type="ECO:0000313" key="3">
    <source>
        <dbReference type="Proteomes" id="UP001219525"/>
    </source>
</evidence>
<dbReference type="Gene3D" id="1.10.287.1490">
    <property type="match status" value="1"/>
</dbReference>
<accession>A0AAD6YRP3</accession>
<proteinExistence type="predicted"/>
<keyword evidence="3" id="KW-1185">Reference proteome</keyword>
<dbReference type="Proteomes" id="UP001219525">
    <property type="component" value="Unassembled WGS sequence"/>
</dbReference>
<organism evidence="2 3">
    <name type="scientific">Mycena pura</name>
    <dbReference type="NCBI Taxonomy" id="153505"/>
    <lineage>
        <taxon>Eukaryota</taxon>
        <taxon>Fungi</taxon>
        <taxon>Dikarya</taxon>
        <taxon>Basidiomycota</taxon>
        <taxon>Agaricomycotina</taxon>
        <taxon>Agaricomycetes</taxon>
        <taxon>Agaricomycetidae</taxon>
        <taxon>Agaricales</taxon>
        <taxon>Marasmiineae</taxon>
        <taxon>Mycenaceae</taxon>
        <taxon>Mycena</taxon>
    </lineage>
</organism>
<name>A0AAD6YRP3_9AGAR</name>
<evidence type="ECO:0000313" key="2">
    <source>
        <dbReference type="EMBL" id="KAJ7227186.1"/>
    </source>
</evidence>
<dbReference type="EMBL" id="JARJCW010000003">
    <property type="protein sequence ID" value="KAJ7227186.1"/>
    <property type="molecule type" value="Genomic_DNA"/>
</dbReference>
<sequence>MASGASRPSGVPSIEVPLNTQIKDLVQRNRTLEHTNKKLADERALDAERAKRAAHELQTQWHEERVLWREGCNRLLSSHHLAHLRLSAKLSDAEAALLREMELTRQQNVAKLHRDFQITMFRVRESELEAKVAEVEGCLLDVRREQETNLLELQEQIKAQAEEIGSLNEQKSAVEDELVSLRESYSPLQLSVESTKTKLERMSLQLEGYQTTNAELERQNDELKRANADIKRQLDRWQSLETKGGEEVETLRKQRIDLEVEVKALQGRVEKKESEGQKTKKKLAKYEEKVKEYEVYVEEQRREADNVESQLAEAKQQIERLRLELDSEAVAKPASPSKRQPSPTVSEDEVAHDIADSPPPSSPAKPPARKPRSKTSGAPPSKKGGRNKPTAEVVAGPSNTSDSDIQEVKDPKAHLRSNGATFNGSKKHKSQPQSRIARKDVSASESDDGTKAAKNKAKGKAKAVAAGSDSDAAQQEAPRQRAATRGKRKRDETAGPSRGRATSELPEVVESSKPRPHGRVVSQGRTRGGSVQPRGTAVVSDEESDEPAKKKKKRMIGLFPASSQPASFNFLPMGDSGGGIDIPTFLSPVRESDVVPNRLAPTRTGSSGSIMASFGGIFSSLRGRQ</sequence>